<sequence>MTVDVRVRAFATLRDPLGGPEVELAVSDGASVSDALAALEAEYPGLAGNLLEDGEIPSTVTVLRNGRRVPATDPESVDLVDGDELVLAPPVTGG</sequence>
<dbReference type="PANTHER" id="PTHR38031">
    <property type="entry name" value="SULFUR CARRIER PROTEIN SLR0821-RELATED"/>
    <property type="match status" value="1"/>
</dbReference>
<dbReference type="InterPro" id="IPR012675">
    <property type="entry name" value="Beta-grasp_dom_sf"/>
</dbReference>
<dbReference type="InterPro" id="IPR016155">
    <property type="entry name" value="Mopterin_synth/thiamin_S_b"/>
</dbReference>
<dbReference type="AlphaFoldDB" id="A0A6B0SQP4"/>
<dbReference type="Gene3D" id="3.10.20.30">
    <property type="match status" value="1"/>
</dbReference>
<name>A0A6B0SQP4_9EURY</name>
<keyword evidence="2" id="KW-1185">Reference proteome</keyword>
<dbReference type="SUPFAM" id="SSF54285">
    <property type="entry name" value="MoaD/ThiS"/>
    <property type="match status" value="1"/>
</dbReference>
<dbReference type="OrthoDB" id="98357at2157"/>
<organism evidence="1 2">
    <name type="scientific">Halobacterium bonnevillei</name>
    <dbReference type="NCBI Taxonomy" id="2692200"/>
    <lineage>
        <taxon>Archaea</taxon>
        <taxon>Methanobacteriati</taxon>
        <taxon>Methanobacteriota</taxon>
        <taxon>Stenosarchaea group</taxon>
        <taxon>Halobacteria</taxon>
        <taxon>Halobacteriales</taxon>
        <taxon>Halobacteriaceae</taxon>
        <taxon>Halobacterium</taxon>
    </lineage>
</organism>
<proteinExistence type="predicted"/>
<dbReference type="CDD" id="cd17040">
    <property type="entry name" value="Ubl_MoaD_like"/>
    <property type="match status" value="1"/>
</dbReference>
<dbReference type="InterPro" id="IPR003749">
    <property type="entry name" value="ThiS/MoaD-like"/>
</dbReference>
<dbReference type="NCBIfam" id="NF041918">
    <property type="entry name" value="SAMP1"/>
    <property type="match status" value="1"/>
</dbReference>
<dbReference type="Pfam" id="PF02597">
    <property type="entry name" value="ThiS"/>
    <property type="match status" value="1"/>
</dbReference>
<dbReference type="NCBIfam" id="TIGR01687">
    <property type="entry name" value="moaD_arch"/>
    <property type="match status" value="1"/>
</dbReference>
<accession>A0A6B0SQP4</accession>
<evidence type="ECO:0000313" key="2">
    <source>
        <dbReference type="Proteomes" id="UP000471521"/>
    </source>
</evidence>
<protein>
    <submittedName>
        <fullName evidence="1">MoaD family protein</fullName>
    </submittedName>
</protein>
<gene>
    <name evidence="1" type="ORF">GRX66_15195</name>
</gene>
<dbReference type="InterPro" id="IPR010038">
    <property type="entry name" value="MoaD_arc-typ"/>
</dbReference>
<reference evidence="1 2" key="1">
    <citation type="submission" date="2019-12" db="EMBL/GenBank/DDBJ databases">
        <title>Isolation and characterization of three novel carbon monoxide-oxidizing members of Halobacteria from salione crusts and soils.</title>
        <authorList>
            <person name="Myers M.R."/>
            <person name="King G.M."/>
        </authorList>
    </citation>
    <scope>NUCLEOTIDE SEQUENCE [LARGE SCALE GENOMIC DNA]</scope>
    <source>
        <strain evidence="1 2">PCN9</strain>
    </source>
</reference>
<dbReference type="InterPro" id="IPR054834">
    <property type="entry name" value="SAMP1_3"/>
</dbReference>
<dbReference type="InterPro" id="IPR052045">
    <property type="entry name" value="Sulfur_Carrier/Prot_Modifier"/>
</dbReference>
<dbReference type="EMBL" id="WUUU01000164">
    <property type="protein sequence ID" value="MXR21883.1"/>
    <property type="molecule type" value="Genomic_DNA"/>
</dbReference>
<dbReference type="PANTHER" id="PTHR38031:SF1">
    <property type="entry name" value="SULFUR CARRIER PROTEIN CYSO"/>
    <property type="match status" value="1"/>
</dbReference>
<dbReference type="RefSeq" id="WP_159527310.1">
    <property type="nucleotide sequence ID" value="NZ_WUUU01000164.1"/>
</dbReference>
<dbReference type="Proteomes" id="UP000471521">
    <property type="component" value="Unassembled WGS sequence"/>
</dbReference>
<evidence type="ECO:0000313" key="1">
    <source>
        <dbReference type="EMBL" id="MXR21883.1"/>
    </source>
</evidence>
<comment type="caution">
    <text evidence="1">The sequence shown here is derived from an EMBL/GenBank/DDBJ whole genome shotgun (WGS) entry which is preliminary data.</text>
</comment>